<dbReference type="InterPro" id="IPR009577">
    <property type="entry name" value="Sm_multidrug_ex"/>
</dbReference>
<dbReference type="AlphaFoldDB" id="A0A0G1W7W7"/>
<sequence length="151" mass="16924">MNEILTTILVAASPIFEIRGAIPLAIFGFNMPPFEAYVLGIIGNFLPVLPLLFFWNFLYEKLVHRLYQLNRFFNWLFERTRAKHADHFALWQDVALLVFVAIPLPMTGAWSGTVAAFVFGVPIKQAALMICLGNMISGLIVLLLSKGVSLI</sequence>
<dbReference type="STRING" id="1618665.UY55_C0003G0083"/>
<keyword evidence="1" id="KW-0472">Membrane</keyword>
<reference evidence="2 3" key="1">
    <citation type="journal article" date="2015" name="Nature">
        <title>rRNA introns, odd ribosomes, and small enigmatic genomes across a large radiation of phyla.</title>
        <authorList>
            <person name="Brown C.T."/>
            <person name="Hug L.A."/>
            <person name="Thomas B.C."/>
            <person name="Sharon I."/>
            <person name="Castelle C.J."/>
            <person name="Singh A."/>
            <person name="Wilkins M.J."/>
            <person name="Williams K.H."/>
            <person name="Banfield J.F."/>
        </authorList>
    </citation>
    <scope>NUCLEOTIDE SEQUENCE [LARGE SCALE GENOMIC DNA]</scope>
</reference>
<dbReference type="PANTHER" id="PTHR36007">
    <property type="entry name" value="TRANSPORT PROTEIN-RELATED"/>
    <property type="match status" value="1"/>
</dbReference>
<evidence type="ECO:0000256" key="1">
    <source>
        <dbReference type="SAM" id="Phobius"/>
    </source>
</evidence>
<accession>A0A0G1W7W7</accession>
<feature type="transmembrane region" description="Helical" evidence="1">
    <location>
        <begin position="36"/>
        <end position="58"/>
    </location>
</feature>
<evidence type="ECO:0000313" key="3">
    <source>
        <dbReference type="Proteomes" id="UP000034224"/>
    </source>
</evidence>
<protein>
    <recommendedName>
        <fullName evidence="4">Ligand-binding protein SH3</fullName>
    </recommendedName>
</protein>
<evidence type="ECO:0008006" key="4">
    <source>
        <dbReference type="Google" id="ProtNLM"/>
    </source>
</evidence>
<feature type="transmembrane region" description="Helical" evidence="1">
    <location>
        <begin position="88"/>
        <end position="106"/>
    </location>
</feature>
<gene>
    <name evidence="2" type="ORF">UY55_C0003G0083</name>
</gene>
<evidence type="ECO:0000313" key="2">
    <source>
        <dbReference type="EMBL" id="KKW14866.1"/>
    </source>
</evidence>
<keyword evidence="1" id="KW-1133">Transmembrane helix</keyword>
<proteinExistence type="predicted"/>
<comment type="caution">
    <text evidence="2">The sequence shown here is derived from an EMBL/GenBank/DDBJ whole genome shotgun (WGS) entry which is preliminary data.</text>
</comment>
<name>A0A0G1W7W7_9BACT</name>
<keyword evidence="1" id="KW-0812">Transmembrane</keyword>
<feature type="transmembrane region" description="Helical" evidence="1">
    <location>
        <begin position="126"/>
        <end position="145"/>
    </location>
</feature>
<dbReference type="Proteomes" id="UP000034224">
    <property type="component" value="Unassembled WGS sequence"/>
</dbReference>
<dbReference type="EMBL" id="LCQK01000003">
    <property type="protein sequence ID" value="KKW14866.1"/>
    <property type="molecule type" value="Genomic_DNA"/>
</dbReference>
<dbReference type="PANTHER" id="PTHR36007:SF2">
    <property type="entry name" value="TRANSPORT PROTEIN-RELATED"/>
    <property type="match status" value="1"/>
</dbReference>
<organism evidence="2 3">
    <name type="scientific">Candidatus Jorgensenbacteria bacterium GW2011_GWB1_50_10</name>
    <dbReference type="NCBI Taxonomy" id="1618665"/>
    <lineage>
        <taxon>Bacteria</taxon>
        <taxon>Candidatus Joergenseniibacteriota</taxon>
    </lineage>
</organism>
<dbReference type="Pfam" id="PF06695">
    <property type="entry name" value="Sm_multidrug_ex"/>
    <property type="match status" value="1"/>
</dbReference>